<sequence length="437" mass="47946">MESVKNAKRSYEKEYRQKVCSPEEAAAVVKSGDYLCFPISVGEPTLFVRALAARKHELEGVVINQQHHLCPDYFTEDSAPHIKVNAWFTSHVSREAVQKGWADFVPNYFHEVPRLLRDYWPVDVAGTVVSPMDEHGYFTCSLSVAYTMEAVKKAKKVVVQVNPQAPRTHGNCHIHISEVDHIIECDEPLASLTIPPITPIEESIGGYISELVEDGSCLQLGWGGIPNSVCKALLHKKDLGIHTELLSDGMVDLMLSGAVNNSRKQTHTGKTVATFALGTSRLYEFMNENPRIEMHPVDYVNYPHNIGKNDNVVSINATLEVDLLGQCCSESFGHLQYSGTGGQADFVRGSNISNGGKGFITTAATAKNGTISRIVPTLAPGASVTTGKNDVDYVVTEFGVAKLRGQTARQRALNLISIAHPDFRGELTEAARRMNRI</sequence>
<reference evidence="5" key="1">
    <citation type="submission" date="2022-12" db="EMBL/GenBank/DDBJ databases">
        <title>Reference genome sequencing for broad-spectrum identification of bacterial and archaeal isolates by mass spectrometry.</title>
        <authorList>
            <person name="Sekiguchi Y."/>
            <person name="Tourlousse D.M."/>
        </authorList>
    </citation>
    <scope>NUCLEOTIDE SEQUENCE</scope>
    <source>
        <strain evidence="5">H2</strain>
    </source>
</reference>
<dbReference type="GO" id="GO:0008775">
    <property type="term" value="F:acetate CoA-transferase activity"/>
    <property type="evidence" value="ECO:0007669"/>
    <property type="project" value="InterPro"/>
</dbReference>
<evidence type="ECO:0000259" key="4">
    <source>
        <dbReference type="Pfam" id="PF13336"/>
    </source>
</evidence>
<dbReference type="InterPro" id="IPR046433">
    <property type="entry name" value="ActCoA_hydro"/>
</dbReference>
<dbReference type="PANTHER" id="PTHR21432:SF20">
    <property type="entry name" value="ACETYL-COA HYDROLASE"/>
    <property type="match status" value="1"/>
</dbReference>
<keyword evidence="6" id="KW-1185">Reference proteome</keyword>
<dbReference type="EMBL" id="BSDS01000001">
    <property type="protein sequence ID" value="GLI37797.1"/>
    <property type="molecule type" value="Genomic_DNA"/>
</dbReference>
<dbReference type="Pfam" id="PF02550">
    <property type="entry name" value="AcetylCoA_hydro"/>
    <property type="match status" value="1"/>
</dbReference>
<dbReference type="InterPro" id="IPR038460">
    <property type="entry name" value="AcetylCoA_hyd_C_sf"/>
</dbReference>
<dbReference type="Gene3D" id="3.30.750.70">
    <property type="entry name" value="4-hydroxybutyrate coenzyme like domains"/>
    <property type="match status" value="1"/>
</dbReference>
<dbReference type="InterPro" id="IPR003702">
    <property type="entry name" value="ActCoA_hydro_N"/>
</dbReference>
<evidence type="ECO:0000256" key="1">
    <source>
        <dbReference type="ARBA" id="ARBA00009632"/>
    </source>
</evidence>
<dbReference type="InterPro" id="IPR037171">
    <property type="entry name" value="NagB/RpiA_transferase-like"/>
</dbReference>
<feature type="domain" description="Acetyl-CoA hydrolase/transferase C-terminal" evidence="4">
    <location>
        <begin position="278"/>
        <end position="431"/>
    </location>
</feature>
<dbReference type="GO" id="GO:0006083">
    <property type="term" value="P:acetate metabolic process"/>
    <property type="evidence" value="ECO:0007669"/>
    <property type="project" value="InterPro"/>
</dbReference>
<evidence type="ECO:0000313" key="6">
    <source>
        <dbReference type="Proteomes" id="UP001144352"/>
    </source>
</evidence>
<dbReference type="Gene3D" id="3.40.1080.20">
    <property type="entry name" value="Acetyl-CoA hydrolase/transferase C-terminal domain"/>
    <property type="match status" value="1"/>
</dbReference>
<keyword evidence="2" id="KW-0808">Transferase</keyword>
<feature type="domain" description="Acetyl-CoA hydrolase/transferase N-terminal" evidence="3">
    <location>
        <begin position="11"/>
        <end position="187"/>
    </location>
</feature>
<name>A0A9W6LB76_9BACT</name>
<dbReference type="Pfam" id="PF13336">
    <property type="entry name" value="AcetylCoA_hyd_C"/>
    <property type="match status" value="1"/>
</dbReference>
<dbReference type="AlphaFoldDB" id="A0A9W6LB76"/>
<evidence type="ECO:0000313" key="5">
    <source>
        <dbReference type="EMBL" id="GLI37797.1"/>
    </source>
</evidence>
<dbReference type="InterPro" id="IPR026888">
    <property type="entry name" value="AcetylCoA_hyd_C"/>
</dbReference>
<accession>A0A9W6LB76</accession>
<gene>
    <name evidence="5" type="ORF">GHYDROH2_12980</name>
</gene>
<comment type="similarity">
    <text evidence="1">Belongs to the acetyl-CoA hydrolase/transferase family.</text>
</comment>
<dbReference type="SUPFAM" id="SSF100950">
    <property type="entry name" value="NagB/RpiA/CoA transferase-like"/>
    <property type="match status" value="2"/>
</dbReference>
<evidence type="ECO:0000256" key="2">
    <source>
        <dbReference type="ARBA" id="ARBA00022679"/>
    </source>
</evidence>
<dbReference type="Proteomes" id="UP001144352">
    <property type="component" value="Unassembled WGS sequence"/>
</dbReference>
<dbReference type="Gene3D" id="3.40.1080.10">
    <property type="entry name" value="Glutaconate Coenzyme A-transferase"/>
    <property type="match status" value="1"/>
</dbReference>
<protein>
    <submittedName>
        <fullName evidence="5">4-hydroxybutyrate CoA-transferase</fullName>
    </submittedName>
</protein>
<comment type="caution">
    <text evidence="5">The sequence shown here is derived from an EMBL/GenBank/DDBJ whole genome shotgun (WGS) entry which is preliminary data.</text>
</comment>
<dbReference type="RefSeq" id="WP_214185707.1">
    <property type="nucleotide sequence ID" value="NZ_BSDS01000001.1"/>
</dbReference>
<proteinExistence type="inferred from homology"/>
<evidence type="ECO:0000259" key="3">
    <source>
        <dbReference type="Pfam" id="PF02550"/>
    </source>
</evidence>
<organism evidence="5 6">
    <name type="scientific">Geobacter hydrogenophilus</name>
    <dbReference type="NCBI Taxonomy" id="40983"/>
    <lineage>
        <taxon>Bacteria</taxon>
        <taxon>Pseudomonadati</taxon>
        <taxon>Thermodesulfobacteriota</taxon>
        <taxon>Desulfuromonadia</taxon>
        <taxon>Geobacterales</taxon>
        <taxon>Geobacteraceae</taxon>
        <taxon>Geobacter</taxon>
    </lineage>
</organism>
<dbReference type="PANTHER" id="PTHR21432">
    <property type="entry name" value="ACETYL-COA HYDROLASE-RELATED"/>
    <property type="match status" value="1"/>
</dbReference>